<reference evidence="2 3" key="1">
    <citation type="submission" date="2016-08" db="EMBL/GenBank/DDBJ databases">
        <authorList>
            <person name="Varghese N."/>
            <person name="Submissions Spin"/>
        </authorList>
    </citation>
    <scope>NUCLEOTIDE SEQUENCE [LARGE SCALE GENOMIC DNA]</scope>
    <source>
        <strain evidence="2 3">R-53116</strain>
    </source>
</reference>
<dbReference type="Proteomes" id="UP000585749">
    <property type="component" value="Unassembled WGS sequence"/>
</dbReference>
<dbReference type="AlphaFoldDB" id="A0A4Y4FYP6"/>
<evidence type="ECO:0000313" key="1">
    <source>
        <dbReference type="EMBL" id="NKY66542.1"/>
    </source>
</evidence>
<dbReference type="Proteomes" id="UP000182448">
    <property type="component" value="Unassembled WGS sequence"/>
</dbReference>
<proteinExistence type="predicted"/>
<dbReference type="GO" id="GO:0009295">
    <property type="term" value="C:nucleoid"/>
    <property type="evidence" value="ECO:0007669"/>
    <property type="project" value="InterPro"/>
</dbReference>
<name>A0A4Y4FYP6_WEIHE</name>
<dbReference type="EMBL" id="FMAW01000003">
    <property type="protein sequence ID" value="SCB82574.1"/>
    <property type="molecule type" value="Genomic_DNA"/>
</dbReference>
<comment type="caution">
    <text evidence="1">The sequence shown here is derived from an EMBL/GenBank/DDBJ whole genome shotgun (WGS) entry which is preliminary data.</text>
</comment>
<gene>
    <name evidence="2" type="ORF">GA0061075_10380</name>
    <name evidence="1" type="ORF">HF960_02345</name>
</gene>
<organism evidence="1 4">
    <name type="scientific">Weissella hellenica</name>
    <dbReference type="NCBI Taxonomy" id="46256"/>
    <lineage>
        <taxon>Bacteria</taxon>
        <taxon>Bacillati</taxon>
        <taxon>Bacillota</taxon>
        <taxon>Bacilli</taxon>
        <taxon>Lactobacillales</taxon>
        <taxon>Lactobacillaceae</taxon>
        <taxon>Weissella</taxon>
    </lineage>
</organism>
<keyword evidence="3" id="KW-1185">Reference proteome</keyword>
<protein>
    <submittedName>
        <fullName evidence="1">Nucleoid-associated protein</fullName>
    </submittedName>
</protein>
<dbReference type="RefSeq" id="WP_074426963.1">
    <property type="nucleotide sequence ID" value="NZ_BJEG01000009.1"/>
</dbReference>
<dbReference type="EMBL" id="JAAXPM010000002">
    <property type="protein sequence ID" value="NKY66542.1"/>
    <property type="molecule type" value="Genomic_DNA"/>
</dbReference>
<sequence>MIIKHVILHVLDKNSGNLIASQDELDLNQPSLHEYIEKLIEKFKNSDYKTGQLTDNDDISSKISDSNNQSFATKATVLAEELFDIIAPSETIPAGDLLVIEFSEGVDDFFSILKLNFTPRYTHAVEYQDEKLVNNLVLNQAVLPAATQKVDEGIIINLMSGIYMLIEKKYLIDGHRTNYFSENFLKIHPENSTKDNIQAIKQAVKSVASKFDMPEHEVLAETQNTIFDTVQDDGEIKTSVIAESVFKGNVSAQQAYQQIMDTKQLESDINVPNTERIEKKYRLQRFKLDSGIEISIPMDIYQDKSKVEFINKPDGTMSLIIKDIESIINKFNS</sequence>
<dbReference type="Pfam" id="PF04245">
    <property type="entry name" value="NA37"/>
    <property type="match status" value="1"/>
</dbReference>
<evidence type="ECO:0000313" key="4">
    <source>
        <dbReference type="Proteomes" id="UP000585749"/>
    </source>
</evidence>
<dbReference type="InterPro" id="IPR007358">
    <property type="entry name" value="Nucleoid_associated_NdpA"/>
</dbReference>
<dbReference type="OrthoDB" id="3171075at2"/>
<reference evidence="1 4" key="2">
    <citation type="submission" date="2020-04" db="EMBL/GenBank/DDBJ databases">
        <title>MicrobeNet Type strains.</title>
        <authorList>
            <person name="Nicholson A.C."/>
        </authorList>
    </citation>
    <scope>NUCLEOTIDE SEQUENCE [LARGE SCALE GENOMIC DNA]</scope>
    <source>
        <strain evidence="1 4">CCUG 33494</strain>
    </source>
</reference>
<accession>A0A4Y4FYP6</accession>
<evidence type="ECO:0000313" key="3">
    <source>
        <dbReference type="Proteomes" id="UP000182448"/>
    </source>
</evidence>
<evidence type="ECO:0000313" key="2">
    <source>
        <dbReference type="EMBL" id="SCB82574.1"/>
    </source>
</evidence>